<proteinExistence type="predicted"/>
<feature type="transmembrane region" description="Helical" evidence="1">
    <location>
        <begin position="930"/>
        <end position="949"/>
    </location>
</feature>
<keyword evidence="3" id="KW-1185">Reference proteome</keyword>
<feature type="transmembrane region" description="Helical" evidence="1">
    <location>
        <begin position="956"/>
        <end position="976"/>
    </location>
</feature>
<dbReference type="Gene3D" id="3.30.70.1430">
    <property type="entry name" value="Multidrug efflux transporter AcrB pore domain"/>
    <property type="match status" value="2"/>
</dbReference>
<dbReference type="SUPFAM" id="SSF82714">
    <property type="entry name" value="Multidrug efflux transporter AcrB TolC docking domain, DN and DC subdomains"/>
    <property type="match status" value="1"/>
</dbReference>
<dbReference type="Gene3D" id="3.30.70.1440">
    <property type="entry name" value="Multidrug efflux transporter AcrB pore domain"/>
    <property type="match status" value="1"/>
</dbReference>
<dbReference type="RefSeq" id="WP_008677433.1">
    <property type="nucleotide sequence ID" value="NZ_ANOH01000152.1"/>
</dbReference>
<feature type="transmembrane region" description="Helical" evidence="1">
    <location>
        <begin position="12"/>
        <end position="31"/>
    </location>
</feature>
<feature type="transmembrane region" description="Helical" evidence="1">
    <location>
        <begin position="1066"/>
        <end position="1092"/>
    </location>
</feature>
<feature type="transmembrane region" description="Helical" evidence="1">
    <location>
        <begin position="1038"/>
        <end position="1060"/>
    </location>
</feature>
<dbReference type="PRINTS" id="PR00702">
    <property type="entry name" value="ACRIFLAVINRP"/>
</dbReference>
<reference evidence="2 3" key="1">
    <citation type="journal article" date="2013" name="Mar. Genomics">
        <title>Expression of sulfatases in Rhodopirellula baltica and the diversity of sulfatases in the genus Rhodopirellula.</title>
        <authorList>
            <person name="Wegner C.E."/>
            <person name="Richter-Heitmann T."/>
            <person name="Klindworth A."/>
            <person name="Klockow C."/>
            <person name="Richter M."/>
            <person name="Achstetter T."/>
            <person name="Glockner F.O."/>
            <person name="Harder J."/>
        </authorList>
    </citation>
    <scope>NUCLEOTIDE SEQUENCE [LARGE SCALE GENOMIC DNA]</scope>
    <source>
        <strain evidence="2 3">SM41</strain>
    </source>
</reference>
<accession>M5UEW0</accession>
<keyword evidence="1" id="KW-0812">Transmembrane</keyword>
<gene>
    <name evidence="2" type="ORF">RSSM_02176</name>
</gene>
<dbReference type="Pfam" id="PF00873">
    <property type="entry name" value="ACR_tran"/>
    <property type="match status" value="1"/>
</dbReference>
<dbReference type="PANTHER" id="PTHR32063">
    <property type="match status" value="1"/>
</dbReference>
<feature type="transmembrane region" description="Helical" evidence="1">
    <location>
        <begin position="382"/>
        <end position="404"/>
    </location>
</feature>
<dbReference type="GO" id="GO:0005886">
    <property type="term" value="C:plasma membrane"/>
    <property type="evidence" value="ECO:0007669"/>
    <property type="project" value="TreeGrafter"/>
</dbReference>
<dbReference type="SUPFAM" id="SSF82693">
    <property type="entry name" value="Multidrug efflux transporter AcrB pore domain, PN1, PN2, PC1 and PC2 subdomains"/>
    <property type="match status" value="2"/>
</dbReference>
<dbReference type="PANTHER" id="PTHR32063:SF18">
    <property type="entry name" value="CATION EFFLUX SYSTEM PROTEIN"/>
    <property type="match status" value="1"/>
</dbReference>
<dbReference type="EMBL" id="ANOH01000152">
    <property type="protein sequence ID" value="EMI56381.1"/>
    <property type="molecule type" value="Genomic_DNA"/>
</dbReference>
<sequence length="1095" mass="119820">MSSLPELAVKRPTITITIVLLFVAWGCVSFVTMPRREDPEFTLKVALVTTRWEGASAEQIEKLITDPLEDTIDGLEEVRLIRSTSSSELSVIFVELEDWVPGARVDDAWDRVRARIRNVAMPASHVEPFLFDEFADTSVLLYAVHQVPTSGNSEIDPKYAYSHRQLDLFSERIRDSLRLLPGVSQVGRFGVQDEAIYVETDEGTWSRLELTTSQIAALAQAQNIVAPGGRIDADDGRFFVKPSGDVNAVDELDSLVVGVVPAAAGVNQVQLKDLGLNVRRGYTDPPQQICRYGTPDLETPGIILAISMKSGANIIDICDSAKASVAQLQSTGLLPPDLAVSIISDQSDSVKQRIREVGVNIIEAILVVVVLVYLVVGFRTAAVMAANIPFVVVSSLAIITLFGVQLEQMSLASMIISLGLLVDNAVQVCDQTRTNQIAGMSPKEAAVKGAEMLGISMLSGTGTTIAAFIPMLIAMDGANREFIYSLPITLSVMLAVSWLLAMTFCVILAAWIIRPPTDLTRPTAPLPWMMQKLGSMSWLKKLRQRVPIESPHSLASTQGIFYRLYGNVLSWSLRHRITTILASVAIFFFATQLPVSSEFFPLTERDQFAVEVWLPESSSIEDTNEVARRVENLIRELSPYVDEEGQSREQLLNMRTVVGGGGSRWYLAWEPEAAKPNYAEILIHTTDGKVTHDFAEQLRKVAREGDAALGLAPIAGARVVPIELSLGPPADPVVLRIVGNGLADMNILRSAANRVKEMVAAEPDTWDVNDSWGVPAQQLYVDVDANRASLSGIRNSEIASTLDAYYSGKLLTTYRENDRQIPVYFRLTPENRKSLGSIGDAHIESQTGKTSLAAVADVQPQWRPASIDRRDGNRTIEVRSRINVGASGNDITNRIFQSEAMDQLRAELPPGFRVEIGGALEESMKAQWKMFKSFGMSFIAIFILLILQFNSIARTAIIIVTLPLALVGALTGLWITGNAFGFMPQLGVLALFGIVLNSAILFVEFADIVATQRRDHVGHKLSRDEFRSAIVEAGQQRLMPIFLTTATTVGGLIPLALAGGPLWEGLAWLLIFGLTFATALTLLLIPVLYSFLPTR</sequence>
<keyword evidence="1" id="KW-1133">Transmembrane helix</keyword>
<dbReference type="PATRIC" id="fig|1263870.3.peg.2320"/>
<organism evidence="2 3">
    <name type="scientific">Rhodopirellula sallentina SM41</name>
    <dbReference type="NCBI Taxonomy" id="1263870"/>
    <lineage>
        <taxon>Bacteria</taxon>
        <taxon>Pseudomonadati</taxon>
        <taxon>Planctomycetota</taxon>
        <taxon>Planctomycetia</taxon>
        <taxon>Pirellulales</taxon>
        <taxon>Pirellulaceae</taxon>
        <taxon>Rhodopirellula</taxon>
    </lineage>
</organism>
<name>M5UEW0_9BACT</name>
<feature type="transmembrane region" description="Helical" evidence="1">
    <location>
        <begin position="577"/>
        <end position="595"/>
    </location>
</feature>
<evidence type="ECO:0000313" key="2">
    <source>
        <dbReference type="EMBL" id="EMI56381.1"/>
    </source>
</evidence>
<dbReference type="Proteomes" id="UP000011885">
    <property type="component" value="Unassembled WGS sequence"/>
</dbReference>
<dbReference type="Gene3D" id="3.30.2090.10">
    <property type="entry name" value="Multidrug efflux transporter AcrB TolC docking domain, DN and DC subdomains"/>
    <property type="match status" value="2"/>
</dbReference>
<evidence type="ECO:0000313" key="3">
    <source>
        <dbReference type="Proteomes" id="UP000011885"/>
    </source>
</evidence>
<evidence type="ECO:0000256" key="1">
    <source>
        <dbReference type="SAM" id="Phobius"/>
    </source>
</evidence>
<feature type="transmembrane region" description="Helical" evidence="1">
    <location>
        <begin position="357"/>
        <end position="376"/>
    </location>
</feature>
<dbReference type="Gene3D" id="1.20.1640.10">
    <property type="entry name" value="Multidrug efflux transporter AcrB transmembrane domain"/>
    <property type="match status" value="2"/>
</dbReference>
<dbReference type="InterPro" id="IPR027463">
    <property type="entry name" value="AcrB_DN_DC_subdom"/>
</dbReference>
<feature type="transmembrane region" description="Helical" evidence="1">
    <location>
        <begin position="486"/>
        <end position="513"/>
    </location>
</feature>
<dbReference type="AlphaFoldDB" id="M5UEW0"/>
<dbReference type="OrthoDB" id="9757876at2"/>
<dbReference type="Gene3D" id="3.30.70.1320">
    <property type="entry name" value="Multidrug efflux transporter AcrB pore domain like"/>
    <property type="match status" value="1"/>
</dbReference>
<comment type="caution">
    <text evidence="2">The sequence shown here is derived from an EMBL/GenBank/DDBJ whole genome shotgun (WGS) entry which is preliminary data.</text>
</comment>
<keyword evidence="1" id="KW-0472">Membrane</keyword>
<dbReference type="SUPFAM" id="SSF82866">
    <property type="entry name" value="Multidrug efflux transporter AcrB transmembrane domain"/>
    <property type="match status" value="2"/>
</dbReference>
<feature type="transmembrane region" description="Helical" evidence="1">
    <location>
        <begin position="988"/>
        <end position="1010"/>
    </location>
</feature>
<dbReference type="InterPro" id="IPR001036">
    <property type="entry name" value="Acrflvin-R"/>
</dbReference>
<feature type="transmembrane region" description="Helical" evidence="1">
    <location>
        <begin position="453"/>
        <end position="474"/>
    </location>
</feature>
<dbReference type="GO" id="GO:0042910">
    <property type="term" value="F:xenobiotic transmembrane transporter activity"/>
    <property type="evidence" value="ECO:0007669"/>
    <property type="project" value="TreeGrafter"/>
</dbReference>
<protein>
    <submittedName>
        <fullName evidence="2">Cation/multidrug efflux pump</fullName>
    </submittedName>
</protein>